<keyword evidence="1" id="KW-1133">Transmembrane helix</keyword>
<dbReference type="Pfam" id="PF07331">
    <property type="entry name" value="TctB"/>
    <property type="match status" value="1"/>
</dbReference>
<name>A0A1G7P7I7_9GAMM</name>
<dbReference type="EMBL" id="FNCI01000002">
    <property type="protein sequence ID" value="SDF82191.1"/>
    <property type="molecule type" value="Genomic_DNA"/>
</dbReference>
<dbReference type="RefSeq" id="WP_092523127.1">
    <property type="nucleotide sequence ID" value="NZ_FNCI01000002.1"/>
</dbReference>
<dbReference type="AlphaFoldDB" id="A0A1G7P7I7"/>
<feature type="domain" description="DUF1468" evidence="2">
    <location>
        <begin position="12"/>
        <end position="144"/>
    </location>
</feature>
<evidence type="ECO:0000313" key="4">
    <source>
        <dbReference type="Proteomes" id="UP000198641"/>
    </source>
</evidence>
<keyword evidence="1" id="KW-0472">Membrane</keyword>
<evidence type="ECO:0000256" key="1">
    <source>
        <dbReference type="SAM" id="Phobius"/>
    </source>
</evidence>
<protein>
    <submittedName>
        <fullName evidence="3">Putative tricarboxylic transport membrane protein</fullName>
    </submittedName>
</protein>
<accession>A0A1G7P7I7</accession>
<keyword evidence="4" id="KW-1185">Reference proteome</keyword>
<feature type="transmembrane region" description="Helical" evidence="1">
    <location>
        <begin position="120"/>
        <end position="143"/>
    </location>
</feature>
<feature type="transmembrane region" description="Helical" evidence="1">
    <location>
        <begin position="74"/>
        <end position="91"/>
    </location>
</feature>
<evidence type="ECO:0000259" key="2">
    <source>
        <dbReference type="Pfam" id="PF07331"/>
    </source>
</evidence>
<keyword evidence="1" id="KW-0812">Transmembrane</keyword>
<dbReference type="OrthoDB" id="7025534at2"/>
<organism evidence="3 4">
    <name type="scientific">Onishia taeanensis</name>
    <dbReference type="NCBI Taxonomy" id="284577"/>
    <lineage>
        <taxon>Bacteria</taxon>
        <taxon>Pseudomonadati</taxon>
        <taxon>Pseudomonadota</taxon>
        <taxon>Gammaproteobacteria</taxon>
        <taxon>Oceanospirillales</taxon>
        <taxon>Halomonadaceae</taxon>
        <taxon>Onishia</taxon>
    </lineage>
</organism>
<dbReference type="STRING" id="284577.SAMN05216571_102164"/>
<evidence type="ECO:0000313" key="3">
    <source>
        <dbReference type="EMBL" id="SDF82191.1"/>
    </source>
</evidence>
<reference evidence="3 4" key="1">
    <citation type="submission" date="2016-10" db="EMBL/GenBank/DDBJ databases">
        <authorList>
            <person name="de Groot N.N."/>
        </authorList>
    </citation>
    <scope>NUCLEOTIDE SEQUENCE [LARGE SCALE GENOMIC DNA]</scope>
    <source>
        <strain evidence="3 4">BH539</strain>
    </source>
</reference>
<feature type="transmembrane region" description="Helical" evidence="1">
    <location>
        <begin position="44"/>
        <end position="62"/>
    </location>
</feature>
<dbReference type="InterPro" id="IPR009936">
    <property type="entry name" value="DUF1468"/>
</dbReference>
<gene>
    <name evidence="3" type="ORF">SAMN05216571_102164</name>
</gene>
<sequence length="153" mass="16156">MSNIQKPVADRLLGIVLIGLAAFVAVQAIQLDVPFSYEPVGPKAFPLGLSILLAGLSLVLIFKPGADGHWPNRALSIRLLVVLGLLLVYALLFTRLGFVPTSVLVVAALARLFDATWTKALITGVLMSACSYVLFTEGLGIGLPTGTWLAAIT</sequence>
<dbReference type="Proteomes" id="UP000198641">
    <property type="component" value="Unassembled WGS sequence"/>
</dbReference>
<proteinExistence type="predicted"/>